<dbReference type="InterPro" id="IPR036890">
    <property type="entry name" value="HATPase_C_sf"/>
</dbReference>
<proteinExistence type="predicted"/>
<dbReference type="SUPFAM" id="SSF55874">
    <property type="entry name" value="ATPase domain of HSP90 chaperone/DNA topoisomerase II/histidine kinase"/>
    <property type="match status" value="1"/>
</dbReference>
<gene>
    <name evidence="9" type="ORF">GNP93_11180</name>
</gene>
<evidence type="ECO:0000256" key="1">
    <source>
        <dbReference type="ARBA" id="ARBA00000085"/>
    </source>
</evidence>
<dbReference type="InterPro" id="IPR050736">
    <property type="entry name" value="Sensor_HK_Regulatory"/>
</dbReference>
<dbReference type="Pfam" id="PF02518">
    <property type="entry name" value="HATPase_c"/>
    <property type="match status" value="1"/>
</dbReference>
<keyword evidence="5" id="KW-0418">Kinase</keyword>
<keyword evidence="10" id="KW-1185">Reference proteome</keyword>
<accession>A0A7X2ZAG6</accession>
<dbReference type="CDD" id="cd00075">
    <property type="entry name" value="HATPase"/>
    <property type="match status" value="1"/>
</dbReference>
<reference evidence="9 10" key="1">
    <citation type="submission" date="2019-11" db="EMBL/GenBank/DDBJ databases">
        <title>Draft genome sequences of five Paenibacillus species of dairy origin.</title>
        <authorList>
            <person name="Olajide A.M."/>
            <person name="Chen S."/>
            <person name="Lapointe G."/>
        </authorList>
    </citation>
    <scope>NUCLEOTIDE SEQUENCE [LARGE SCALE GENOMIC DNA]</scope>
    <source>
        <strain evidence="9 10">2CS3</strain>
    </source>
</reference>
<evidence type="ECO:0000256" key="3">
    <source>
        <dbReference type="ARBA" id="ARBA00022679"/>
    </source>
</evidence>
<sequence length="214" mass="24146">MLFFYDFVGKSIVDVQGAWIKVRKKNYYLSIMEEELRRIEQIVGELLLLAKPPNVQFRKYYLVDTIEQIVALLQTRAIMNNIEIEFQRRAAETEIYCDENQIKQVFINLIQNALEVTPVDGRVAIDIDSDADGVAIAIRDEGPGIPEDKLRKLGEPFFTTKENGTGLGLTVSYNIIENHGGRIQVNSIVGQGTTFTIRIPFEPKTLAAEPLLTG</sequence>
<keyword evidence="6" id="KW-0067">ATP-binding</keyword>
<keyword evidence="7" id="KW-0902">Two-component regulatory system</keyword>
<comment type="catalytic activity">
    <reaction evidence="1">
        <text>ATP + protein L-histidine = ADP + protein N-phospho-L-histidine.</text>
        <dbReference type="EC" id="2.7.13.3"/>
    </reaction>
</comment>
<dbReference type="PANTHER" id="PTHR43711">
    <property type="entry name" value="TWO-COMPONENT HISTIDINE KINASE"/>
    <property type="match status" value="1"/>
</dbReference>
<dbReference type="GO" id="GO:0005524">
    <property type="term" value="F:ATP binding"/>
    <property type="evidence" value="ECO:0007669"/>
    <property type="project" value="UniProtKB-KW"/>
</dbReference>
<dbReference type="Proteomes" id="UP000450917">
    <property type="component" value="Unassembled WGS sequence"/>
</dbReference>
<dbReference type="RefSeq" id="WP_155614665.1">
    <property type="nucleotide sequence ID" value="NZ_WNZX01000008.1"/>
</dbReference>
<comment type="caution">
    <text evidence="9">The sequence shown here is derived from an EMBL/GenBank/DDBJ whole genome shotgun (WGS) entry which is preliminary data.</text>
</comment>
<dbReference type="Gene3D" id="3.30.565.10">
    <property type="entry name" value="Histidine kinase-like ATPase, C-terminal domain"/>
    <property type="match status" value="1"/>
</dbReference>
<evidence type="ECO:0000313" key="9">
    <source>
        <dbReference type="EMBL" id="MUG71241.1"/>
    </source>
</evidence>
<name>A0A7X2ZAG6_9BACL</name>
<evidence type="ECO:0000256" key="2">
    <source>
        <dbReference type="ARBA" id="ARBA00012438"/>
    </source>
</evidence>
<dbReference type="GO" id="GO:0004673">
    <property type="term" value="F:protein histidine kinase activity"/>
    <property type="evidence" value="ECO:0007669"/>
    <property type="project" value="UniProtKB-EC"/>
</dbReference>
<dbReference type="InterPro" id="IPR003594">
    <property type="entry name" value="HATPase_dom"/>
</dbReference>
<evidence type="ECO:0000256" key="6">
    <source>
        <dbReference type="ARBA" id="ARBA00022840"/>
    </source>
</evidence>
<dbReference type="PROSITE" id="PS50109">
    <property type="entry name" value="HIS_KIN"/>
    <property type="match status" value="1"/>
</dbReference>
<evidence type="ECO:0000256" key="4">
    <source>
        <dbReference type="ARBA" id="ARBA00022741"/>
    </source>
</evidence>
<evidence type="ECO:0000313" key="10">
    <source>
        <dbReference type="Proteomes" id="UP000450917"/>
    </source>
</evidence>
<evidence type="ECO:0000259" key="8">
    <source>
        <dbReference type="PROSITE" id="PS50109"/>
    </source>
</evidence>
<keyword evidence="3" id="KW-0808">Transferase</keyword>
<evidence type="ECO:0000256" key="5">
    <source>
        <dbReference type="ARBA" id="ARBA00022777"/>
    </source>
</evidence>
<dbReference type="SMART" id="SM00387">
    <property type="entry name" value="HATPase_c"/>
    <property type="match status" value="1"/>
</dbReference>
<dbReference type="PANTHER" id="PTHR43711:SF28">
    <property type="entry name" value="SENSOR HISTIDINE KINASE YXDK"/>
    <property type="match status" value="1"/>
</dbReference>
<dbReference type="EC" id="2.7.13.3" evidence="2"/>
<dbReference type="InterPro" id="IPR005467">
    <property type="entry name" value="His_kinase_dom"/>
</dbReference>
<dbReference type="InterPro" id="IPR004358">
    <property type="entry name" value="Sig_transdc_His_kin-like_C"/>
</dbReference>
<feature type="domain" description="Histidine kinase" evidence="8">
    <location>
        <begin position="28"/>
        <end position="203"/>
    </location>
</feature>
<dbReference type="GO" id="GO:0000160">
    <property type="term" value="P:phosphorelay signal transduction system"/>
    <property type="evidence" value="ECO:0007669"/>
    <property type="project" value="UniProtKB-KW"/>
</dbReference>
<dbReference type="AlphaFoldDB" id="A0A7X2ZAG6"/>
<evidence type="ECO:0000256" key="7">
    <source>
        <dbReference type="ARBA" id="ARBA00023012"/>
    </source>
</evidence>
<dbReference type="PRINTS" id="PR00344">
    <property type="entry name" value="BCTRLSENSOR"/>
</dbReference>
<keyword evidence="4" id="KW-0547">Nucleotide-binding</keyword>
<organism evidence="9 10">
    <name type="scientific">Paenibacillus validus</name>
    <dbReference type="NCBI Taxonomy" id="44253"/>
    <lineage>
        <taxon>Bacteria</taxon>
        <taxon>Bacillati</taxon>
        <taxon>Bacillota</taxon>
        <taxon>Bacilli</taxon>
        <taxon>Bacillales</taxon>
        <taxon>Paenibacillaceae</taxon>
        <taxon>Paenibacillus</taxon>
    </lineage>
</organism>
<dbReference type="EMBL" id="WNZX01000008">
    <property type="protein sequence ID" value="MUG71241.1"/>
    <property type="molecule type" value="Genomic_DNA"/>
</dbReference>
<protein>
    <recommendedName>
        <fullName evidence="2">histidine kinase</fullName>
        <ecNumber evidence="2">2.7.13.3</ecNumber>
    </recommendedName>
</protein>